<dbReference type="Proteomes" id="UP000000238">
    <property type="component" value="Chromosome"/>
</dbReference>
<evidence type="ECO:0000256" key="1">
    <source>
        <dbReference type="SAM" id="SignalP"/>
    </source>
</evidence>
<proteinExistence type="predicted"/>
<organism evidence="2 3">
    <name type="scientific">Hahella chejuensis (strain KCTC 2396)</name>
    <dbReference type="NCBI Taxonomy" id="349521"/>
    <lineage>
        <taxon>Bacteria</taxon>
        <taxon>Pseudomonadati</taxon>
        <taxon>Pseudomonadota</taxon>
        <taxon>Gammaproteobacteria</taxon>
        <taxon>Oceanospirillales</taxon>
        <taxon>Hahellaceae</taxon>
        <taxon>Hahella</taxon>
    </lineage>
</organism>
<dbReference type="AlphaFoldDB" id="Q2SJ18"/>
<dbReference type="STRING" id="349521.HCH_02556"/>
<evidence type="ECO:0000313" key="3">
    <source>
        <dbReference type="Proteomes" id="UP000000238"/>
    </source>
</evidence>
<keyword evidence="1" id="KW-0732">Signal</keyword>
<dbReference type="KEGG" id="hch:HCH_02556"/>
<protein>
    <submittedName>
        <fullName evidence="2">Uncharacterized protein</fullName>
    </submittedName>
</protein>
<keyword evidence="3" id="KW-1185">Reference proteome</keyword>
<reference evidence="2 3" key="1">
    <citation type="journal article" date="2005" name="Nucleic Acids Res.">
        <title>Genomic blueprint of Hahella chejuensis, a marine microbe producing an algicidal agent.</title>
        <authorList>
            <person name="Jeong H."/>
            <person name="Yim J.H."/>
            <person name="Lee C."/>
            <person name="Choi S.-H."/>
            <person name="Park Y.K."/>
            <person name="Yoon S.H."/>
            <person name="Hur C.-G."/>
            <person name="Kang H.-Y."/>
            <person name="Kim D."/>
            <person name="Lee H.H."/>
            <person name="Park K.H."/>
            <person name="Park S.-H."/>
            <person name="Park H.-S."/>
            <person name="Lee H.K."/>
            <person name="Oh T.K."/>
            <person name="Kim J.F."/>
        </authorList>
    </citation>
    <scope>NUCLEOTIDE SEQUENCE [LARGE SCALE GENOMIC DNA]</scope>
    <source>
        <strain evidence="2 3">KCTC 2396</strain>
    </source>
</reference>
<sequence>MNQCYLKSGVRLLGAVALCLSSTSMAQEGAIDPALAVATLGGKALRGEYGFVGQFSCVQTPLQPPPATGFDPEPPHSLLVEGEAVSVAGYGVMTFSPTGTVDLSVTGSLIGLDQTATGDAPVTARIAGNCPGGRYQVLDNHRLFLEFPNCQESVPGFSASGGPLRFEGLMARDRRWIKLAMVDGGVQTYDIAIPGYPELQNQRACIQTFVMDRM</sequence>
<feature type="chain" id="PRO_5004215102" evidence="1">
    <location>
        <begin position="27"/>
        <end position="214"/>
    </location>
</feature>
<evidence type="ECO:0000313" key="2">
    <source>
        <dbReference type="EMBL" id="ABC29356.1"/>
    </source>
</evidence>
<gene>
    <name evidence="2" type="ordered locus">HCH_02556</name>
</gene>
<accession>Q2SJ18</accession>
<name>Q2SJ18_HAHCH</name>
<dbReference type="HOGENOM" id="CLU_1287326_0_0_6"/>
<dbReference type="EMBL" id="CP000155">
    <property type="protein sequence ID" value="ABC29356.1"/>
    <property type="molecule type" value="Genomic_DNA"/>
</dbReference>
<feature type="signal peptide" evidence="1">
    <location>
        <begin position="1"/>
        <end position="26"/>
    </location>
</feature>